<dbReference type="AlphaFoldDB" id="A0A0G9K220"/>
<dbReference type="EMBL" id="JAIQ01000083">
    <property type="protein sequence ID" value="KLE00589.1"/>
    <property type="molecule type" value="Genomic_DNA"/>
</dbReference>
<evidence type="ECO:0000313" key="3">
    <source>
        <dbReference type="Proteomes" id="UP000035514"/>
    </source>
</evidence>
<reference evidence="2 3" key="1">
    <citation type="submission" date="2014-01" db="EMBL/GenBank/DDBJ databases">
        <title>Development of a Comparative Genomic Fingerprinting Assay for High Resolution Genotyping of Arcobacter butzleri.</title>
        <authorList>
            <person name="Webb A.L."/>
            <person name="Inglis G.D."/>
            <person name="Kruczkiewicz P."/>
            <person name="Selinger L.B."/>
            <person name="Taboada E.N."/>
        </authorList>
    </citation>
    <scope>NUCLEOTIDE SEQUENCE [LARGE SCALE GENOMIC DNA]</scope>
    <source>
        <strain evidence="2 3">L348</strain>
    </source>
</reference>
<protein>
    <recommendedName>
        <fullName evidence="1">Ribbon-helix-helix protein CopG domain-containing protein</fullName>
    </recommendedName>
</protein>
<dbReference type="PATRIC" id="fig|1447256.3.peg.1047"/>
<feature type="domain" description="Ribbon-helix-helix protein CopG" evidence="1">
    <location>
        <begin position="17"/>
        <end position="47"/>
    </location>
</feature>
<dbReference type="RefSeq" id="WP_046996597.1">
    <property type="nucleotide sequence ID" value="NZ_JAIQ01000083.1"/>
</dbReference>
<sequence>MKKAGRPIEKENRTKVGLSLEGRSVDKLSELAAMTGKSKSRIIEEAIFMFSQREAIVQERIRKIEELGDKALLDIDAILEDRLKKEQEESSNMEVRNVI</sequence>
<organism evidence="2 3">
    <name type="scientific">Aliarcobacter butzleri L348</name>
    <dbReference type="NCBI Taxonomy" id="1447256"/>
    <lineage>
        <taxon>Bacteria</taxon>
        <taxon>Pseudomonadati</taxon>
        <taxon>Campylobacterota</taxon>
        <taxon>Epsilonproteobacteria</taxon>
        <taxon>Campylobacterales</taxon>
        <taxon>Arcobacteraceae</taxon>
        <taxon>Aliarcobacter</taxon>
    </lineage>
</organism>
<dbReference type="Pfam" id="PF01402">
    <property type="entry name" value="RHH_1"/>
    <property type="match status" value="1"/>
</dbReference>
<comment type="caution">
    <text evidence="2">The sequence shown here is derived from an EMBL/GenBank/DDBJ whole genome shotgun (WGS) entry which is preliminary data.</text>
</comment>
<evidence type="ECO:0000313" key="2">
    <source>
        <dbReference type="EMBL" id="KLE00589.1"/>
    </source>
</evidence>
<gene>
    <name evidence="2" type="ORF">AA20_05390</name>
</gene>
<dbReference type="Proteomes" id="UP000035514">
    <property type="component" value="Unassembled WGS sequence"/>
</dbReference>
<name>A0A0G9K220_9BACT</name>
<evidence type="ECO:0000259" key="1">
    <source>
        <dbReference type="Pfam" id="PF01402"/>
    </source>
</evidence>
<accession>A0A0G9K220</accession>
<proteinExistence type="predicted"/>
<dbReference type="GO" id="GO:0006355">
    <property type="term" value="P:regulation of DNA-templated transcription"/>
    <property type="evidence" value="ECO:0007669"/>
    <property type="project" value="InterPro"/>
</dbReference>
<dbReference type="InterPro" id="IPR002145">
    <property type="entry name" value="CopG"/>
</dbReference>